<evidence type="ECO:0000313" key="3">
    <source>
        <dbReference type="Proteomes" id="UP001295684"/>
    </source>
</evidence>
<keyword evidence="3" id="KW-1185">Reference proteome</keyword>
<feature type="compositionally biased region" description="Polar residues" evidence="1">
    <location>
        <begin position="469"/>
        <end position="478"/>
    </location>
</feature>
<organism evidence="2 3">
    <name type="scientific">Euplotes crassus</name>
    <dbReference type="NCBI Taxonomy" id="5936"/>
    <lineage>
        <taxon>Eukaryota</taxon>
        <taxon>Sar</taxon>
        <taxon>Alveolata</taxon>
        <taxon>Ciliophora</taxon>
        <taxon>Intramacronucleata</taxon>
        <taxon>Spirotrichea</taxon>
        <taxon>Hypotrichia</taxon>
        <taxon>Euplotida</taxon>
        <taxon>Euplotidae</taxon>
        <taxon>Moneuplotes</taxon>
    </lineage>
</organism>
<proteinExistence type="predicted"/>
<reference evidence="2" key="1">
    <citation type="submission" date="2023-07" db="EMBL/GenBank/DDBJ databases">
        <authorList>
            <consortium name="AG Swart"/>
            <person name="Singh M."/>
            <person name="Singh A."/>
            <person name="Seah K."/>
            <person name="Emmerich C."/>
        </authorList>
    </citation>
    <scope>NUCLEOTIDE SEQUENCE</scope>
    <source>
        <strain evidence="2">DP1</strain>
    </source>
</reference>
<feature type="region of interest" description="Disordered" evidence="1">
    <location>
        <begin position="222"/>
        <end position="249"/>
    </location>
</feature>
<feature type="region of interest" description="Disordered" evidence="1">
    <location>
        <begin position="592"/>
        <end position="611"/>
    </location>
</feature>
<feature type="region of interest" description="Disordered" evidence="1">
    <location>
        <begin position="287"/>
        <end position="316"/>
    </location>
</feature>
<evidence type="ECO:0000256" key="1">
    <source>
        <dbReference type="SAM" id="MobiDB-lite"/>
    </source>
</evidence>
<evidence type="ECO:0000313" key="2">
    <source>
        <dbReference type="EMBL" id="CAI2358821.1"/>
    </source>
</evidence>
<feature type="compositionally biased region" description="Polar residues" evidence="1">
    <location>
        <begin position="302"/>
        <end position="316"/>
    </location>
</feature>
<gene>
    <name evidence="2" type="ORF">ECRASSUSDP1_LOCUS104</name>
</gene>
<feature type="compositionally biased region" description="Basic and acidic residues" evidence="1">
    <location>
        <begin position="331"/>
        <end position="349"/>
    </location>
</feature>
<dbReference type="Proteomes" id="UP001295684">
    <property type="component" value="Unassembled WGS sequence"/>
</dbReference>
<protein>
    <submittedName>
        <fullName evidence="2">Uncharacterized protein</fullName>
    </submittedName>
</protein>
<feature type="region of interest" description="Disordered" evidence="1">
    <location>
        <begin position="331"/>
        <end position="362"/>
    </location>
</feature>
<feature type="compositionally biased region" description="Polar residues" evidence="1">
    <location>
        <begin position="222"/>
        <end position="239"/>
    </location>
</feature>
<accession>A0AAD1TYM2</accession>
<feature type="region of interest" description="Disordered" evidence="1">
    <location>
        <begin position="450"/>
        <end position="547"/>
    </location>
</feature>
<dbReference type="AlphaFoldDB" id="A0AAD1TYM2"/>
<feature type="compositionally biased region" description="Basic and acidic residues" evidence="1">
    <location>
        <begin position="592"/>
        <end position="608"/>
    </location>
</feature>
<name>A0AAD1TYM2_EUPCR</name>
<sequence length="705" mass="81530">MNSWEEGRNKFPVLNRLYQKQVDYYNSKVITDIIYNENSNLVSVFKDYLIYDDVSEFLKRTYSTDESKERLPKVFEFYEKYSKVFPNYVTLPENKYMFKNIERKQRMIDDKQNALDNIEQRQRKKNNGHFSDLLGDSSIEMFSTRFMDSILKQDEELEKQRKQREINQKFVKAVEDFTKNDSIMGPVDQSQVSVNLSMSEMDNKENSDLSLIKSEFTVDQNESYHSNISNKQQVQTTPAGKNKPPNPRKVNVFEYNNLANKKIKLINLNKPLQRTDIIHLESSLDLDKSSPVRNKKKAGKSSVLSSQKFLKNSQNPISKISKKVSLKSLKMSENDDRRTFISSTDRHLDMTSNKQRNSEKTTEPGIIITKRSEVPRMVKKRKKIVMDQKLTTRNNLADKLISHQRKNTDIWTNQMLNGGDSRQSFLTKQAQGNSSHPLLVMNGMNTAHKHTKSKDVLLTGDKRLGKPNSMKSQKSYKNIYSKPMHLNTRSKNSSSKKRRKGRGFQSQHHGQLSIPTQTKGNLYVGPTTGGNSSVKRKNRDTSSQKFSTVSTSKFNTDSLGLTLVQQKEGAKFKDKKLNERNFKNHIVTERYKNSDGSHPRFGSKERKSTNLGSKQLKSIKIRGASSSAIGNLPTSVNNNHHYGLFFNTNNTERQSKELLLNDKKMKSMKHFKKSQIHREKQKYKIEGLGKYYGSLTERNQKRAYH</sequence>
<dbReference type="EMBL" id="CAMPGE010000099">
    <property type="protein sequence ID" value="CAI2358821.1"/>
    <property type="molecule type" value="Genomic_DNA"/>
</dbReference>
<comment type="caution">
    <text evidence="2">The sequence shown here is derived from an EMBL/GenBank/DDBJ whole genome shotgun (WGS) entry which is preliminary data.</text>
</comment>
<feature type="compositionally biased region" description="Polar residues" evidence="1">
    <location>
        <begin position="504"/>
        <end position="520"/>
    </location>
</feature>